<gene>
    <name evidence="1" type="ORF">SCF082_LOCUS7998</name>
</gene>
<protein>
    <recommendedName>
        <fullName evidence="3">PDZ domain-containing protein</fullName>
    </recommendedName>
</protein>
<evidence type="ECO:0008006" key="3">
    <source>
        <dbReference type="Google" id="ProtNLM"/>
    </source>
</evidence>
<keyword evidence="2" id="KW-1185">Reference proteome</keyword>
<reference evidence="1 2" key="1">
    <citation type="submission" date="2024-02" db="EMBL/GenBank/DDBJ databases">
        <authorList>
            <person name="Chen Y."/>
            <person name="Shah S."/>
            <person name="Dougan E. K."/>
            <person name="Thang M."/>
            <person name="Chan C."/>
        </authorList>
    </citation>
    <scope>NUCLEOTIDE SEQUENCE [LARGE SCALE GENOMIC DNA]</scope>
</reference>
<name>A0ABP0IRQ9_9DINO</name>
<evidence type="ECO:0000313" key="2">
    <source>
        <dbReference type="Proteomes" id="UP001642464"/>
    </source>
</evidence>
<dbReference type="EMBL" id="CAXAMM010004558">
    <property type="protein sequence ID" value="CAK9004004.1"/>
    <property type="molecule type" value="Genomic_DNA"/>
</dbReference>
<sequence length="123" mass="13994">MALRAVLTLWRRADEVPLGMNVALNRRMGIVWHARRMHVMKARQEVVVESISPWTALDSWNKFQVQGPQDRSVYPGDRIVSVNGFMAPALMLQECQTKLLLKMEVMRAGGLLELQPLPLSELV</sequence>
<dbReference type="Proteomes" id="UP001642464">
    <property type="component" value="Unassembled WGS sequence"/>
</dbReference>
<evidence type="ECO:0000313" key="1">
    <source>
        <dbReference type="EMBL" id="CAK9004004.1"/>
    </source>
</evidence>
<organism evidence="1 2">
    <name type="scientific">Durusdinium trenchii</name>
    <dbReference type="NCBI Taxonomy" id="1381693"/>
    <lineage>
        <taxon>Eukaryota</taxon>
        <taxon>Sar</taxon>
        <taxon>Alveolata</taxon>
        <taxon>Dinophyceae</taxon>
        <taxon>Suessiales</taxon>
        <taxon>Symbiodiniaceae</taxon>
        <taxon>Durusdinium</taxon>
    </lineage>
</organism>
<comment type="caution">
    <text evidence="1">The sequence shown here is derived from an EMBL/GenBank/DDBJ whole genome shotgun (WGS) entry which is preliminary data.</text>
</comment>
<accession>A0ABP0IRQ9</accession>
<proteinExistence type="predicted"/>